<dbReference type="RefSeq" id="WP_264796571.1">
    <property type="nucleotide sequence ID" value="NZ_BRVS01000018.1"/>
</dbReference>
<proteinExistence type="predicted"/>
<organism evidence="1 2">
    <name type="scientific">Arthrobacter mangrovi</name>
    <dbReference type="NCBI Taxonomy" id="2966350"/>
    <lineage>
        <taxon>Bacteria</taxon>
        <taxon>Bacillati</taxon>
        <taxon>Actinomycetota</taxon>
        <taxon>Actinomycetes</taxon>
        <taxon>Micrococcales</taxon>
        <taxon>Micrococcaceae</taxon>
        <taxon>Arthrobacter</taxon>
    </lineage>
</organism>
<protein>
    <recommendedName>
        <fullName evidence="3">Pyridoxamine 5-phosphate oxidase</fullName>
    </recommendedName>
</protein>
<evidence type="ECO:0000313" key="1">
    <source>
        <dbReference type="EMBL" id="GLB68475.1"/>
    </source>
</evidence>
<comment type="caution">
    <text evidence="1">The sequence shown here is derived from an EMBL/GenBank/DDBJ whole genome shotgun (WGS) entry which is preliminary data.</text>
</comment>
<dbReference type="InterPro" id="IPR012545">
    <property type="entry name" value="DUF1697"/>
</dbReference>
<dbReference type="PANTHER" id="PTHR36439:SF1">
    <property type="entry name" value="DUF1697 DOMAIN-CONTAINING PROTEIN"/>
    <property type="match status" value="1"/>
</dbReference>
<evidence type="ECO:0008006" key="3">
    <source>
        <dbReference type="Google" id="ProtNLM"/>
    </source>
</evidence>
<dbReference type="PANTHER" id="PTHR36439">
    <property type="entry name" value="BLL4334 PROTEIN"/>
    <property type="match status" value="1"/>
</dbReference>
<dbReference type="EMBL" id="BRVS01000018">
    <property type="protein sequence ID" value="GLB68475.1"/>
    <property type="molecule type" value="Genomic_DNA"/>
</dbReference>
<dbReference type="Pfam" id="PF08002">
    <property type="entry name" value="DUF1697"/>
    <property type="match status" value="1"/>
</dbReference>
<reference evidence="1 2" key="1">
    <citation type="journal article" date="2023" name="Int. J. Syst. Evol. Microbiol.">
        <title>Arthrobacter mangrovi sp. nov., an actinobacterium isolated from the rhizosphere of a mangrove.</title>
        <authorList>
            <person name="Hamada M."/>
            <person name="Saitou S."/>
            <person name="Enomoto N."/>
            <person name="Nanri K."/>
            <person name="Hidaka K."/>
            <person name="Miura T."/>
            <person name="Tamura T."/>
        </authorList>
    </citation>
    <scope>NUCLEOTIDE SEQUENCE [LARGE SCALE GENOMIC DNA]</scope>
    <source>
        <strain evidence="1 2">NBRC 112813</strain>
    </source>
</reference>
<accession>A0ABQ5MX12</accession>
<dbReference type="PIRSF" id="PIRSF008502">
    <property type="entry name" value="UCP008502"/>
    <property type="match status" value="1"/>
</dbReference>
<name>A0ABQ5MX12_9MICC</name>
<dbReference type="Gene3D" id="3.30.70.1280">
    <property type="entry name" value="SP0830-like domains"/>
    <property type="match status" value="1"/>
</dbReference>
<keyword evidence="2" id="KW-1185">Reference proteome</keyword>
<sequence length="175" mass="18605">MTSYAVFLRGVNVGGINLKMADLRQALAELPLAGVKTLLASGNVVCSSEAPAGEVKALVEAKLRERFGYDAWVIVLTAQRLAELVADCPYPADTPDVHAYITLASDPDALEELFDAAAAAGAEQHRLGPEASAWTVAKGSTLESPVNKLSAKQRYKSTTTTRNLRTLHKVLAALT</sequence>
<dbReference type="SUPFAM" id="SSF160379">
    <property type="entry name" value="SP0830-like"/>
    <property type="match status" value="1"/>
</dbReference>
<dbReference type="Proteomes" id="UP001209654">
    <property type="component" value="Unassembled WGS sequence"/>
</dbReference>
<evidence type="ECO:0000313" key="2">
    <source>
        <dbReference type="Proteomes" id="UP001209654"/>
    </source>
</evidence>
<gene>
    <name evidence="1" type="ORF">AHIS1636_29170</name>
</gene>